<dbReference type="STRING" id="1798652.A3A43_02705"/>
<dbReference type="GO" id="GO:0004825">
    <property type="term" value="F:methionine-tRNA ligase activity"/>
    <property type="evidence" value="ECO:0007669"/>
    <property type="project" value="InterPro"/>
</dbReference>
<keyword evidence="1 3" id="KW-0820">tRNA-binding</keyword>
<keyword evidence="2 3" id="KW-0694">RNA-binding</keyword>
<dbReference type="PANTHER" id="PTHR11586:SF37">
    <property type="entry name" value="TRNA-BINDING DOMAIN-CONTAINING PROTEIN"/>
    <property type="match status" value="1"/>
</dbReference>
<dbReference type="GO" id="GO:0005524">
    <property type="term" value="F:ATP binding"/>
    <property type="evidence" value="ECO:0007669"/>
    <property type="project" value="InterPro"/>
</dbReference>
<dbReference type="Proteomes" id="UP000178495">
    <property type="component" value="Unassembled WGS sequence"/>
</dbReference>
<dbReference type="PROSITE" id="PS50886">
    <property type="entry name" value="TRBD"/>
    <property type="match status" value="1"/>
</dbReference>
<dbReference type="PANTHER" id="PTHR11586">
    <property type="entry name" value="TRNA-AMINOACYLATION COFACTOR ARC1 FAMILY MEMBER"/>
    <property type="match status" value="1"/>
</dbReference>
<accession>A0A1G2CH76</accession>
<dbReference type="GO" id="GO:0006431">
    <property type="term" value="P:methionyl-tRNA aminoacylation"/>
    <property type="evidence" value="ECO:0007669"/>
    <property type="project" value="InterPro"/>
</dbReference>
<organism evidence="6 7">
    <name type="scientific">Candidatus Liptonbacteria bacterium RIFCSPLOWO2_01_FULL_56_20</name>
    <dbReference type="NCBI Taxonomy" id="1798652"/>
    <lineage>
        <taxon>Bacteria</taxon>
        <taxon>Candidatus Liptoniibacteriota</taxon>
    </lineage>
</organism>
<evidence type="ECO:0000256" key="2">
    <source>
        <dbReference type="ARBA" id="ARBA00022884"/>
    </source>
</evidence>
<dbReference type="InterPro" id="IPR004495">
    <property type="entry name" value="Met-tRNA-synth_bsu_C"/>
</dbReference>
<proteinExistence type="predicted"/>
<dbReference type="CDD" id="cd02800">
    <property type="entry name" value="tRNA_bind_EcMetRS_like"/>
    <property type="match status" value="1"/>
</dbReference>
<dbReference type="Pfam" id="PF01588">
    <property type="entry name" value="tRNA_bind"/>
    <property type="match status" value="1"/>
</dbReference>
<evidence type="ECO:0000313" key="6">
    <source>
        <dbReference type="EMBL" id="OGZ00764.1"/>
    </source>
</evidence>
<name>A0A1G2CH76_9BACT</name>
<gene>
    <name evidence="6" type="ORF">A3A43_02705</name>
</gene>
<protein>
    <recommendedName>
        <fullName evidence="5">tRNA-binding domain-containing protein</fullName>
    </recommendedName>
</protein>
<dbReference type="InterPro" id="IPR051270">
    <property type="entry name" value="Tyrosine-tRNA_ligase_regulator"/>
</dbReference>
<dbReference type="SUPFAM" id="SSF50249">
    <property type="entry name" value="Nucleic acid-binding proteins"/>
    <property type="match status" value="2"/>
</dbReference>
<evidence type="ECO:0000256" key="1">
    <source>
        <dbReference type="ARBA" id="ARBA00022555"/>
    </source>
</evidence>
<dbReference type="EMBL" id="MHLC01000027">
    <property type="protein sequence ID" value="OGZ00764.1"/>
    <property type="molecule type" value="Genomic_DNA"/>
</dbReference>
<reference evidence="6 7" key="1">
    <citation type="journal article" date="2016" name="Nat. Commun.">
        <title>Thousands of microbial genomes shed light on interconnected biogeochemical processes in an aquifer system.</title>
        <authorList>
            <person name="Anantharaman K."/>
            <person name="Brown C.T."/>
            <person name="Hug L.A."/>
            <person name="Sharon I."/>
            <person name="Castelle C.J."/>
            <person name="Probst A.J."/>
            <person name="Thomas B.C."/>
            <person name="Singh A."/>
            <person name="Wilkins M.J."/>
            <person name="Karaoz U."/>
            <person name="Brodie E.L."/>
            <person name="Williams K.H."/>
            <person name="Hubbard S.S."/>
            <person name="Banfield J.F."/>
        </authorList>
    </citation>
    <scope>NUCLEOTIDE SEQUENCE [LARGE SCALE GENOMIC DNA]</scope>
</reference>
<dbReference type="AlphaFoldDB" id="A0A1G2CH76"/>
<dbReference type="GO" id="GO:0000049">
    <property type="term" value="F:tRNA binding"/>
    <property type="evidence" value="ECO:0007669"/>
    <property type="project" value="UniProtKB-UniRule"/>
</dbReference>
<sequence>MELVTIDEFRKIDLRVAKIIAAERIHGSDKLIRLELDLGDPSTSSGQDPSANSINAQAVRGSEESSGSRRSGEQSRTASSGQEKRQVVAGIGTAYTPEELVGREIAIVANLTPRTLVGVESRGMLLAASDEQGEPVILTVEKHVAPGAKIT</sequence>
<evidence type="ECO:0000256" key="3">
    <source>
        <dbReference type="PROSITE-ProRule" id="PRU00209"/>
    </source>
</evidence>
<evidence type="ECO:0000256" key="4">
    <source>
        <dbReference type="SAM" id="MobiDB-lite"/>
    </source>
</evidence>
<dbReference type="InterPro" id="IPR012340">
    <property type="entry name" value="NA-bd_OB-fold"/>
</dbReference>
<feature type="domain" description="TRNA-binding" evidence="5">
    <location>
        <begin position="8"/>
        <end position="151"/>
    </location>
</feature>
<comment type="caution">
    <text evidence="6">The sequence shown here is derived from an EMBL/GenBank/DDBJ whole genome shotgun (WGS) entry which is preliminary data.</text>
</comment>
<feature type="compositionally biased region" description="Polar residues" evidence="4">
    <location>
        <begin position="41"/>
        <end position="56"/>
    </location>
</feature>
<dbReference type="InterPro" id="IPR002547">
    <property type="entry name" value="tRNA-bd_dom"/>
</dbReference>
<feature type="region of interest" description="Disordered" evidence="4">
    <location>
        <begin position="40"/>
        <end position="87"/>
    </location>
</feature>
<evidence type="ECO:0000313" key="7">
    <source>
        <dbReference type="Proteomes" id="UP000178495"/>
    </source>
</evidence>
<feature type="compositionally biased region" description="Basic and acidic residues" evidence="4">
    <location>
        <begin position="61"/>
        <end position="73"/>
    </location>
</feature>
<dbReference type="Gene3D" id="2.40.50.140">
    <property type="entry name" value="Nucleic acid-binding proteins"/>
    <property type="match status" value="1"/>
</dbReference>
<evidence type="ECO:0000259" key="5">
    <source>
        <dbReference type="PROSITE" id="PS50886"/>
    </source>
</evidence>